<keyword evidence="10" id="KW-1185">Reference proteome</keyword>
<dbReference type="PRINTS" id="PR00326">
    <property type="entry name" value="GTP1OBG"/>
</dbReference>
<feature type="compositionally biased region" description="Basic residues" evidence="7">
    <location>
        <begin position="20"/>
        <end position="41"/>
    </location>
</feature>
<dbReference type="Gene3D" id="1.10.1580.10">
    <property type="match status" value="1"/>
</dbReference>
<organism evidence="9 10">
    <name type="scientific">Knipowitschia caucasica</name>
    <name type="common">Caucasian dwarf goby</name>
    <name type="synonym">Pomatoschistus caucasicus</name>
    <dbReference type="NCBI Taxonomy" id="637954"/>
    <lineage>
        <taxon>Eukaryota</taxon>
        <taxon>Metazoa</taxon>
        <taxon>Chordata</taxon>
        <taxon>Craniata</taxon>
        <taxon>Vertebrata</taxon>
        <taxon>Euteleostomi</taxon>
        <taxon>Actinopterygii</taxon>
        <taxon>Neopterygii</taxon>
        <taxon>Teleostei</taxon>
        <taxon>Neoteleostei</taxon>
        <taxon>Acanthomorphata</taxon>
        <taxon>Gobiaria</taxon>
        <taxon>Gobiiformes</taxon>
        <taxon>Gobioidei</taxon>
        <taxon>Gobiidae</taxon>
        <taxon>Gobiinae</taxon>
        <taxon>Knipowitschia</taxon>
    </lineage>
</organism>
<keyword evidence="3" id="KW-0547">Nucleotide-binding</keyword>
<evidence type="ECO:0000256" key="2">
    <source>
        <dbReference type="ARBA" id="ARBA00016532"/>
    </source>
</evidence>
<feature type="region of interest" description="Disordered" evidence="7">
    <location>
        <begin position="72"/>
        <end position="115"/>
    </location>
</feature>
<dbReference type="Pfam" id="PF08701">
    <property type="entry name" value="GN3L_Grn1"/>
    <property type="match status" value="1"/>
</dbReference>
<proteinExistence type="predicted"/>
<dbReference type="InterPro" id="IPR014813">
    <property type="entry name" value="Gnl3_N_dom"/>
</dbReference>
<protein>
    <recommendedName>
        <fullName evidence="2">Guanine nucleotide-binding protein-like 3</fullName>
    </recommendedName>
</protein>
<dbReference type="SUPFAM" id="SSF52540">
    <property type="entry name" value="P-loop containing nucleoside triphosphate hydrolases"/>
    <property type="match status" value="1"/>
</dbReference>
<dbReference type="InterPro" id="IPR006073">
    <property type="entry name" value="GTP-bd"/>
</dbReference>
<dbReference type="EMBL" id="OZ035828">
    <property type="protein sequence ID" value="CAL1608926.1"/>
    <property type="molecule type" value="Genomic_DNA"/>
</dbReference>
<evidence type="ECO:0000256" key="3">
    <source>
        <dbReference type="ARBA" id="ARBA00022741"/>
    </source>
</evidence>
<dbReference type="PROSITE" id="PS51721">
    <property type="entry name" value="G_CP"/>
    <property type="match status" value="1"/>
</dbReference>
<evidence type="ECO:0000256" key="7">
    <source>
        <dbReference type="SAM" id="MobiDB-lite"/>
    </source>
</evidence>
<feature type="domain" description="CP-type G" evidence="8">
    <location>
        <begin position="130"/>
        <end position="315"/>
    </location>
</feature>
<dbReference type="InterPro" id="IPR050755">
    <property type="entry name" value="TRAFAC_YlqF/YawG_RiboMat"/>
</dbReference>
<accession>A0AAV2M6V6</accession>
<dbReference type="GO" id="GO:0005525">
    <property type="term" value="F:GTP binding"/>
    <property type="evidence" value="ECO:0007669"/>
    <property type="project" value="UniProtKB-KW"/>
</dbReference>
<dbReference type="Proteomes" id="UP001497482">
    <property type="component" value="Chromosome 6"/>
</dbReference>
<dbReference type="PANTHER" id="PTHR11089:SF11">
    <property type="entry name" value="GUANINE NUCLEOTIDE-BINDING PROTEIN-LIKE 3"/>
    <property type="match status" value="1"/>
</dbReference>
<gene>
    <name evidence="9" type="ORF">KC01_LOCUS35763</name>
</gene>
<evidence type="ECO:0000256" key="5">
    <source>
        <dbReference type="ARBA" id="ARBA00023134"/>
    </source>
</evidence>
<dbReference type="GO" id="GO:0005730">
    <property type="term" value="C:nucleolus"/>
    <property type="evidence" value="ECO:0007669"/>
    <property type="project" value="UniProtKB-SubCell"/>
</dbReference>
<sequence>MKRPKLKKASKRVSCSTRYKIQKKVREHNRKLRKEAKKKGVSTRPKKDLGVPSSAPFREEVLREAEQRRLQIEEEKEKRKQAKKDERAQKRQREKDCGETKEETKAKKIRKDEVQRKQKALEKNSKHYICSQINKVIDSCDVVVEVLDARDPLGCRCPQLEEMVLQKNKKLIFLLNKIDLVPKDNAEKWLQSLQRECPVLLFKASTQIQDKTLQEKRSRVTPSHGLLDRSRSAACFGHQCVSDVLSTFYTATEREGMLKVALVGFPNVGKSSVINSIKGVLACNAGVKRGITKSMQEVHLQRSINLVDSPGIVASDSNPAPALALRSLRVEEGLDSELQAASTLLRHCDKTQVMLQYTVPDYRNPLEFLTLFAKKRGFLQKGGVANTEQAAAAFLSDWTGAKMSYHCRPPEHNSLPSYLSEEAVAAMRTGWDLKRIRAGNEEALRDVKFPNPSSSISFSSRGPTVGLLHVAENEVQEQRSREEVLQRGPGEEVVKEQGPGEEVVKETGPGEEVVKEQGPGEEVKEQVETKTPVKNAAAKVASLYVSNTDGYDFNVDFK</sequence>
<feature type="region of interest" description="Disordered" evidence="7">
    <location>
        <begin position="487"/>
        <end position="531"/>
    </location>
</feature>
<feature type="region of interest" description="Disordered" evidence="7">
    <location>
        <begin position="1"/>
        <end position="60"/>
    </location>
</feature>
<dbReference type="Pfam" id="PF01926">
    <property type="entry name" value="MMR_HSR1"/>
    <property type="match status" value="1"/>
</dbReference>
<dbReference type="InterPro" id="IPR023179">
    <property type="entry name" value="GTP-bd_ortho_bundle_sf"/>
</dbReference>
<dbReference type="InterPro" id="IPR030378">
    <property type="entry name" value="G_CP_dom"/>
</dbReference>
<evidence type="ECO:0000256" key="6">
    <source>
        <dbReference type="ARBA" id="ARBA00023242"/>
    </source>
</evidence>
<comment type="subcellular location">
    <subcellularLocation>
        <location evidence="1">Nucleus</location>
        <location evidence="1">Nucleolus</location>
    </subcellularLocation>
</comment>
<feature type="compositionally biased region" description="Basic residues" evidence="7">
    <location>
        <begin position="1"/>
        <end position="11"/>
    </location>
</feature>
<dbReference type="PANTHER" id="PTHR11089">
    <property type="entry name" value="GTP-BINDING PROTEIN-RELATED"/>
    <property type="match status" value="1"/>
</dbReference>
<reference evidence="9 10" key="1">
    <citation type="submission" date="2024-04" db="EMBL/GenBank/DDBJ databases">
        <authorList>
            <person name="Waldvogel A.-M."/>
            <person name="Schoenle A."/>
        </authorList>
    </citation>
    <scope>NUCLEOTIDE SEQUENCE [LARGE SCALE GENOMIC DNA]</scope>
</reference>
<evidence type="ECO:0000313" key="10">
    <source>
        <dbReference type="Proteomes" id="UP001497482"/>
    </source>
</evidence>
<name>A0AAV2M6V6_KNICA</name>
<evidence type="ECO:0000259" key="8">
    <source>
        <dbReference type="PROSITE" id="PS51721"/>
    </source>
</evidence>
<dbReference type="Gene3D" id="3.40.50.300">
    <property type="entry name" value="P-loop containing nucleotide triphosphate hydrolases"/>
    <property type="match status" value="1"/>
</dbReference>
<evidence type="ECO:0000256" key="4">
    <source>
        <dbReference type="ARBA" id="ARBA00023054"/>
    </source>
</evidence>
<keyword evidence="6" id="KW-0539">Nucleus</keyword>
<evidence type="ECO:0000313" key="9">
    <source>
        <dbReference type="EMBL" id="CAL1608926.1"/>
    </source>
</evidence>
<evidence type="ECO:0000256" key="1">
    <source>
        <dbReference type="ARBA" id="ARBA00004604"/>
    </source>
</evidence>
<dbReference type="CDD" id="cd04178">
    <property type="entry name" value="Nucleostemin_like"/>
    <property type="match status" value="1"/>
</dbReference>
<dbReference type="InterPro" id="IPR027417">
    <property type="entry name" value="P-loop_NTPase"/>
</dbReference>
<keyword evidence="4" id="KW-0175">Coiled coil</keyword>
<dbReference type="AlphaFoldDB" id="A0AAV2M6V6"/>
<keyword evidence="5" id="KW-0342">GTP-binding</keyword>